<comment type="caution">
    <text evidence="2">The sequence shown here is derived from an EMBL/GenBank/DDBJ whole genome shotgun (WGS) entry which is preliminary data.</text>
</comment>
<sequence>MLAILKAASWIGLFCLLAYAGLKMVFMAICILGGHNSVEAMFAVTTPVILGAAIGMETFFWFRNARHSGRP</sequence>
<protein>
    <submittedName>
        <fullName evidence="2">Uncharacterized protein</fullName>
    </submittedName>
</protein>
<evidence type="ECO:0000256" key="1">
    <source>
        <dbReference type="SAM" id="Phobius"/>
    </source>
</evidence>
<dbReference type="Proteomes" id="UP000996601">
    <property type="component" value="Unassembled WGS sequence"/>
</dbReference>
<reference evidence="2" key="1">
    <citation type="submission" date="2021-07" db="EMBL/GenBank/DDBJ databases">
        <title>Shinella sp. nov., a novel member of the genus Shinella from water.</title>
        <authorList>
            <person name="Deng Y."/>
        </authorList>
    </citation>
    <scope>NUCLEOTIDE SEQUENCE</scope>
    <source>
        <strain evidence="2">CPCC 100929</strain>
    </source>
</reference>
<name>A0ABT1RE08_9HYPH</name>
<gene>
    <name evidence="2" type="ORF">GB927_025490</name>
</gene>
<dbReference type="EMBL" id="WHSB02000012">
    <property type="protein sequence ID" value="MCQ4633418.1"/>
    <property type="molecule type" value="Genomic_DNA"/>
</dbReference>
<keyword evidence="3" id="KW-1185">Reference proteome</keyword>
<keyword evidence="1" id="KW-0812">Transmembrane</keyword>
<feature type="transmembrane region" description="Helical" evidence="1">
    <location>
        <begin position="40"/>
        <end position="62"/>
    </location>
</feature>
<feature type="transmembrane region" description="Helical" evidence="1">
    <location>
        <begin position="7"/>
        <end position="34"/>
    </location>
</feature>
<evidence type="ECO:0000313" key="2">
    <source>
        <dbReference type="EMBL" id="MCQ4633418.1"/>
    </source>
</evidence>
<keyword evidence="1" id="KW-0472">Membrane</keyword>
<evidence type="ECO:0000313" key="3">
    <source>
        <dbReference type="Proteomes" id="UP000996601"/>
    </source>
</evidence>
<dbReference type="RefSeq" id="WP_256120031.1">
    <property type="nucleotide sequence ID" value="NZ_WHSB02000012.1"/>
</dbReference>
<keyword evidence="1" id="KW-1133">Transmembrane helix</keyword>
<organism evidence="2 3">
    <name type="scientific">Shinella lacus</name>
    <dbReference type="NCBI Taxonomy" id="2654216"/>
    <lineage>
        <taxon>Bacteria</taxon>
        <taxon>Pseudomonadati</taxon>
        <taxon>Pseudomonadota</taxon>
        <taxon>Alphaproteobacteria</taxon>
        <taxon>Hyphomicrobiales</taxon>
        <taxon>Rhizobiaceae</taxon>
        <taxon>Shinella</taxon>
    </lineage>
</organism>
<proteinExistence type="predicted"/>
<accession>A0ABT1RE08</accession>